<dbReference type="PANTHER" id="PTHR18934:SF99">
    <property type="entry name" value="ATP-DEPENDENT RNA HELICASE DHX37-RELATED"/>
    <property type="match status" value="1"/>
</dbReference>
<proteinExistence type="inferred from homology"/>
<evidence type="ECO:0000256" key="3">
    <source>
        <dbReference type="ARBA" id="ARBA00022801"/>
    </source>
</evidence>
<dbReference type="InterPro" id="IPR002464">
    <property type="entry name" value="DNA/RNA_helicase_DEAH_CS"/>
</dbReference>
<evidence type="ECO:0000256" key="4">
    <source>
        <dbReference type="ARBA" id="ARBA00022806"/>
    </source>
</evidence>
<dbReference type="EMBL" id="MK072013">
    <property type="protein sequence ID" value="AYV77173.1"/>
    <property type="molecule type" value="Genomic_DNA"/>
</dbReference>
<dbReference type="PANTHER" id="PTHR18934">
    <property type="entry name" value="ATP-DEPENDENT RNA HELICASE"/>
    <property type="match status" value="1"/>
</dbReference>
<dbReference type="SUPFAM" id="SSF52540">
    <property type="entry name" value="P-loop containing nucleoside triphosphate hydrolases"/>
    <property type="match status" value="1"/>
</dbReference>
<dbReference type="PROSITE" id="PS00690">
    <property type="entry name" value="DEAH_ATP_HELICASE"/>
    <property type="match status" value="1"/>
</dbReference>
<comment type="similarity">
    <text evidence="1">Belongs to the DEAD box helicase family. DEAH subfamily.</text>
</comment>
<dbReference type="InterPro" id="IPR014001">
    <property type="entry name" value="Helicase_ATP-bd"/>
</dbReference>
<evidence type="ECO:0000256" key="5">
    <source>
        <dbReference type="ARBA" id="ARBA00022840"/>
    </source>
</evidence>
<dbReference type="Gene3D" id="1.20.120.1080">
    <property type="match status" value="1"/>
</dbReference>
<keyword evidence="2" id="KW-0547">Nucleotide-binding</keyword>
<dbReference type="GO" id="GO:0016787">
    <property type="term" value="F:hydrolase activity"/>
    <property type="evidence" value="ECO:0007669"/>
    <property type="project" value="UniProtKB-KW"/>
</dbReference>
<dbReference type="Pfam" id="PF00270">
    <property type="entry name" value="DEAD"/>
    <property type="match status" value="1"/>
</dbReference>
<protein>
    <submittedName>
        <fullName evidence="8">HrpA-like RNA helicase</fullName>
    </submittedName>
</protein>
<dbReference type="PROSITE" id="PS51194">
    <property type="entry name" value="HELICASE_CTER"/>
    <property type="match status" value="1"/>
</dbReference>
<gene>
    <name evidence="8" type="ORF">Barrevirus16_11</name>
</gene>
<dbReference type="GO" id="GO:0005524">
    <property type="term" value="F:ATP binding"/>
    <property type="evidence" value="ECO:0007669"/>
    <property type="project" value="UniProtKB-KW"/>
</dbReference>
<keyword evidence="3" id="KW-0378">Hydrolase</keyword>
<evidence type="ECO:0000259" key="6">
    <source>
        <dbReference type="PROSITE" id="PS51192"/>
    </source>
</evidence>
<dbReference type="Gene3D" id="3.40.50.300">
    <property type="entry name" value="P-loop containing nucleotide triphosphate hydrolases"/>
    <property type="match status" value="2"/>
</dbReference>
<dbReference type="Pfam" id="PF00271">
    <property type="entry name" value="Helicase_C"/>
    <property type="match status" value="1"/>
</dbReference>
<evidence type="ECO:0000256" key="1">
    <source>
        <dbReference type="ARBA" id="ARBA00008792"/>
    </source>
</evidence>
<feature type="domain" description="Helicase ATP-binding" evidence="6">
    <location>
        <begin position="47"/>
        <end position="211"/>
    </location>
</feature>
<dbReference type="InterPro" id="IPR011545">
    <property type="entry name" value="DEAD/DEAH_box_helicase_dom"/>
</dbReference>
<dbReference type="GO" id="GO:0003723">
    <property type="term" value="F:RNA binding"/>
    <property type="evidence" value="ECO:0007669"/>
    <property type="project" value="TreeGrafter"/>
</dbReference>
<dbReference type="SMART" id="SM00490">
    <property type="entry name" value="HELICc"/>
    <property type="match status" value="1"/>
</dbReference>
<keyword evidence="5" id="KW-0067">ATP-binding</keyword>
<accession>A0A3G4ZUA5</accession>
<dbReference type="InterPro" id="IPR027417">
    <property type="entry name" value="P-loop_NTPase"/>
</dbReference>
<evidence type="ECO:0000313" key="8">
    <source>
        <dbReference type="EMBL" id="AYV77173.1"/>
    </source>
</evidence>
<keyword evidence="4 8" id="KW-0347">Helicase</keyword>
<evidence type="ECO:0000259" key="7">
    <source>
        <dbReference type="PROSITE" id="PS51194"/>
    </source>
</evidence>
<dbReference type="InterPro" id="IPR001650">
    <property type="entry name" value="Helicase_C-like"/>
</dbReference>
<reference evidence="8" key="1">
    <citation type="submission" date="2018-10" db="EMBL/GenBank/DDBJ databases">
        <title>Hidden diversity of soil giant viruses.</title>
        <authorList>
            <person name="Schulz F."/>
            <person name="Alteio L."/>
            <person name="Goudeau D."/>
            <person name="Ryan E.M."/>
            <person name="Malmstrom R.R."/>
            <person name="Blanchard J."/>
            <person name="Woyke T."/>
        </authorList>
    </citation>
    <scope>NUCLEOTIDE SEQUENCE</scope>
    <source>
        <strain evidence="8">BAV1</strain>
    </source>
</reference>
<dbReference type="CDD" id="cd17917">
    <property type="entry name" value="DEXHc_RHA-like"/>
    <property type="match status" value="1"/>
</dbReference>
<feature type="domain" description="Helicase C-terminal" evidence="7">
    <location>
        <begin position="238"/>
        <end position="432"/>
    </location>
</feature>
<organism evidence="8">
    <name type="scientific">Barrevirus sp</name>
    <dbReference type="NCBI Taxonomy" id="2487763"/>
    <lineage>
        <taxon>Viruses</taxon>
        <taxon>Varidnaviria</taxon>
        <taxon>Bamfordvirae</taxon>
        <taxon>Nucleocytoviricota</taxon>
        <taxon>Megaviricetes</taxon>
        <taxon>Imitervirales</taxon>
        <taxon>Mimiviridae</taxon>
        <taxon>Klosneuvirinae</taxon>
    </lineage>
</organism>
<name>A0A3G4ZUA5_9VIRU</name>
<sequence length="718" mass="82623">MNDNIGILDPEGLKLNPLTQKPYSYKYRELAKIWSKLPAYKEANNIIEAIKENQVLLTVFETGAGKTVLVPKFALHSLNYDANIAITLPKRIIAKSAAEYAALTLDVDIGDEVGYQYKGSPPEAKSSKTKLLYATDGTIVARLLRDPKLTEFAMVIIDEAHEMKVQIAFLLYLLRETLRLRPEFKIIIMSATINSELFSDYFRDFKFAKIEVKGVRSYPIESIFLKESLTYNQILEKGFDTLIKILKEDDPTTKLAHDIIFFVTSANETFKICSQLNDYVQEEKKHICDISCKGNNYCIEVYAGISADKQDLAQDREKYKELSVSKDNPRKNIRKIVIATNVAESSLTIDGLKYVIDTGYELKGSYDPVLHGRKLDRQLISQAQAKQRMGRTGRTEPGICYHMYTENEFNNTMIKFPESEIRVSDITMECLKLLSIESIKSVEKLINIFTYFIEPPKEEFIRSAIETLIAINAISNETINDYGLLLNEIPIDDIFLANTFIFAKLYNCSREVMKIATLIMACRGNMTDLYTVPSYENKELTQKFRKAKAKFTHRSGDHLTLLNIFNSLKKNKDKINDFAYKNFFKIGTIGKVLNDYKKTKDRTRQIRINREDLDKYNLKFFDQILTLPIEDRVLSCFIMGFPLNTAMRHDSTYHTKFYKGDNLKINRISTLLESKSNKKKGKPLMPKNVVFYELFISMDQMNLSIVSKIPKKIMEMFT</sequence>
<dbReference type="CDD" id="cd18791">
    <property type="entry name" value="SF2_C_RHA"/>
    <property type="match status" value="1"/>
</dbReference>
<evidence type="ECO:0000256" key="2">
    <source>
        <dbReference type="ARBA" id="ARBA00022741"/>
    </source>
</evidence>
<dbReference type="SMART" id="SM00487">
    <property type="entry name" value="DEXDc"/>
    <property type="match status" value="1"/>
</dbReference>
<dbReference type="PROSITE" id="PS51192">
    <property type="entry name" value="HELICASE_ATP_BIND_1"/>
    <property type="match status" value="1"/>
</dbReference>
<dbReference type="GO" id="GO:0004386">
    <property type="term" value="F:helicase activity"/>
    <property type="evidence" value="ECO:0007669"/>
    <property type="project" value="UniProtKB-KW"/>
</dbReference>